<dbReference type="GO" id="GO:0003700">
    <property type="term" value="F:DNA-binding transcription factor activity"/>
    <property type="evidence" value="ECO:0007669"/>
    <property type="project" value="TreeGrafter"/>
</dbReference>
<keyword evidence="6" id="KW-1185">Reference proteome</keyword>
<gene>
    <name evidence="5" type="ORF">DJ017_01060</name>
</gene>
<comment type="caution">
    <text evidence="5">The sequence shown here is derived from an EMBL/GenBank/DDBJ whole genome shotgun (WGS) entry which is preliminary data.</text>
</comment>
<feature type="DNA-binding region" description="H-T-H motif" evidence="2">
    <location>
        <begin position="58"/>
        <end position="77"/>
    </location>
</feature>
<dbReference type="RefSeq" id="WP_111526966.1">
    <property type="nucleotide sequence ID" value="NZ_JBHRSG010000001.1"/>
</dbReference>
<dbReference type="PANTHER" id="PTHR30055">
    <property type="entry name" value="HTH-TYPE TRANSCRIPTIONAL REGULATOR RUTR"/>
    <property type="match status" value="1"/>
</dbReference>
<proteinExistence type="predicted"/>
<name>A0A328AII7_9CAUL</name>
<dbReference type="SUPFAM" id="SSF48498">
    <property type="entry name" value="Tetracyclin repressor-like, C-terminal domain"/>
    <property type="match status" value="1"/>
</dbReference>
<accession>A0A328AII7</accession>
<dbReference type="GO" id="GO:0000976">
    <property type="term" value="F:transcription cis-regulatory region binding"/>
    <property type="evidence" value="ECO:0007669"/>
    <property type="project" value="TreeGrafter"/>
</dbReference>
<dbReference type="SUPFAM" id="SSF46689">
    <property type="entry name" value="Homeodomain-like"/>
    <property type="match status" value="1"/>
</dbReference>
<reference evidence="6" key="1">
    <citation type="submission" date="2018-05" db="EMBL/GenBank/DDBJ databases">
        <authorList>
            <person name="Li X."/>
        </authorList>
    </citation>
    <scope>NUCLEOTIDE SEQUENCE [LARGE SCALE GENOMIC DNA]</scope>
    <source>
        <strain evidence="6">LX32</strain>
    </source>
</reference>
<protein>
    <submittedName>
        <fullName evidence="5">TetR/AcrR family transcriptional regulator</fullName>
    </submittedName>
</protein>
<dbReference type="PANTHER" id="PTHR30055:SF226">
    <property type="entry name" value="HTH-TYPE TRANSCRIPTIONAL REGULATOR PKSA"/>
    <property type="match status" value="1"/>
</dbReference>
<feature type="compositionally biased region" description="Low complexity" evidence="3">
    <location>
        <begin position="18"/>
        <end position="28"/>
    </location>
</feature>
<feature type="region of interest" description="Disordered" evidence="3">
    <location>
        <begin position="1"/>
        <end position="38"/>
    </location>
</feature>
<dbReference type="OrthoDB" id="7185252at2"/>
<dbReference type="EMBL" id="QFYQ01000001">
    <property type="protein sequence ID" value="RAK53214.1"/>
    <property type="molecule type" value="Genomic_DNA"/>
</dbReference>
<dbReference type="InterPro" id="IPR009057">
    <property type="entry name" value="Homeodomain-like_sf"/>
</dbReference>
<evidence type="ECO:0000313" key="5">
    <source>
        <dbReference type="EMBL" id="RAK53214.1"/>
    </source>
</evidence>
<dbReference type="Pfam" id="PF00440">
    <property type="entry name" value="TetR_N"/>
    <property type="match status" value="1"/>
</dbReference>
<evidence type="ECO:0000256" key="2">
    <source>
        <dbReference type="PROSITE-ProRule" id="PRU00335"/>
    </source>
</evidence>
<keyword evidence="1 2" id="KW-0238">DNA-binding</keyword>
<dbReference type="InterPro" id="IPR050109">
    <property type="entry name" value="HTH-type_TetR-like_transc_reg"/>
</dbReference>
<evidence type="ECO:0000259" key="4">
    <source>
        <dbReference type="PROSITE" id="PS50977"/>
    </source>
</evidence>
<dbReference type="Gene3D" id="1.10.357.10">
    <property type="entry name" value="Tetracycline Repressor, domain 2"/>
    <property type="match status" value="1"/>
</dbReference>
<evidence type="ECO:0000256" key="3">
    <source>
        <dbReference type="SAM" id="MobiDB-lite"/>
    </source>
</evidence>
<dbReference type="AlphaFoldDB" id="A0A328AII7"/>
<organism evidence="5 6">
    <name type="scientific">Phenylobacterium soli</name>
    <dbReference type="NCBI Taxonomy" id="2170551"/>
    <lineage>
        <taxon>Bacteria</taxon>
        <taxon>Pseudomonadati</taxon>
        <taxon>Pseudomonadota</taxon>
        <taxon>Alphaproteobacteria</taxon>
        <taxon>Caulobacterales</taxon>
        <taxon>Caulobacteraceae</taxon>
        <taxon>Phenylobacterium</taxon>
    </lineage>
</organism>
<dbReference type="InterPro" id="IPR036271">
    <property type="entry name" value="Tet_transcr_reg_TetR-rel_C_sf"/>
</dbReference>
<dbReference type="PRINTS" id="PR00455">
    <property type="entry name" value="HTHTETR"/>
</dbReference>
<dbReference type="Proteomes" id="UP000249254">
    <property type="component" value="Unassembled WGS sequence"/>
</dbReference>
<sequence>MSGDLDLPPRRPARNPRRPAAAGPRASGGRQGQKEATRKRVIEAARELFDTQGYQGTTIREIARHAGVSVGSVFTTFASKGEVLSQVMEERLDGLYAELDRVVPHLRGSTADKLRTLYAMLFAFEEPRTKLFLSHIAAAYDWTLPPGARPYGANQRLRDLLHEIVCKGMACGDVDPQTDVLAVVDLLVGTYAWTYHLVVTEGADARRLTEVMDQRIGLIADGFRPR</sequence>
<evidence type="ECO:0000256" key="1">
    <source>
        <dbReference type="ARBA" id="ARBA00023125"/>
    </source>
</evidence>
<feature type="domain" description="HTH tetR-type" evidence="4">
    <location>
        <begin position="35"/>
        <end position="95"/>
    </location>
</feature>
<dbReference type="InterPro" id="IPR001647">
    <property type="entry name" value="HTH_TetR"/>
</dbReference>
<dbReference type="PROSITE" id="PS50977">
    <property type="entry name" value="HTH_TETR_2"/>
    <property type="match status" value="1"/>
</dbReference>
<evidence type="ECO:0000313" key="6">
    <source>
        <dbReference type="Proteomes" id="UP000249254"/>
    </source>
</evidence>